<evidence type="ECO:0000313" key="3">
    <source>
        <dbReference type="EMBL" id="QCI63465.1"/>
    </source>
</evidence>
<dbReference type="InterPro" id="IPR028098">
    <property type="entry name" value="Glyco_trans_4-like_N"/>
</dbReference>
<feature type="domain" description="Glycosyltransferase subfamily 4-like N-terminal" evidence="2">
    <location>
        <begin position="67"/>
        <end position="229"/>
    </location>
</feature>
<organism evidence="3 4">
    <name type="scientific">Phreatobacter stygius</name>
    <dbReference type="NCBI Taxonomy" id="1940610"/>
    <lineage>
        <taxon>Bacteria</taxon>
        <taxon>Pseudomonadati</taxon>
        <taxon>Pseudomonadota</taxon>
        <taxon>Alphaproteobacteria</taxon>
        <taxon>Hyphomicrobiales</taxon>
        <taxon>Phreatobacteraceae</taxon>
        <taxon>Phreatobacter</taxon>
    </lineage>
</organism>
<dbReference type="GO" id="GO:0016757">
    <property type="term" value="F:glycosyltransferase activity"/>
    <property type="evidence" value="ECO:0007669"/>
    <property type="project" value="UniProtKB-ARBA"/>
</dbReference>
<feature type="domain" description="Glycosyl transferase family 1" evidence="1">
    <location>
        <begin position="255"/>
        <end position="406"/>
    </location>
</feature>
<keyword evidence="4" id="KW-1185">Reference proteome</keyword>
<dbReference type="Pfam" id="PF13439">
    <property type="entry name" value="Glyco_transf_4"/>
    <property type="match status" value="1"/>
</dbReference>
<dbReference type="InterPro" id="IPR001296">
    <property type="entry name" value="Glyco_trans_1"/>
</dbReference>
<sequence>MRRPCDMSKLEKVLAFPRDTERSPLPSCMSTHCCASADYVREWQMPTPMPEYSPTVLHVITGLANAGAENFLLRLIKATSSLLGRQPVVRLRTVDDLDAAYGAAGVDVIALGLDRLAEAPAAITRLAHIIEECRPRMVFGWMYHGSLAASLAARQVASVSRPQVTWNIRHGLQVGAAQSLTRRLAIRALPFMAGPPDVLTFNSARAAEAHGRLGYRARVTQVIPNGVDVHNFKPDAAAASRLSALFRERAPYFAGQGPIIGHVARVDPLKDHATAIKVFRHIAEARPDARFMFIGAGTDRAEFCQRLLLAGIRERTAVLGERRDIQALMPGLDLLLLTSRSEAFPNVLAEAMSCGVACVSTDAGEAEAILGDVGMLAKLGDARNLGAHVLALLAEPSDQAAARREAARCRAVRLLSFDHAVDRFVQIVIGAGVRPA</sequence>
<evidence type="ECO:0000313" key="4">
    <source>
        <dbReference type="Proteomes" id="UP000298781"/>
    </source>
</evidence>
<name>A0A4D7AV53_9HYPH</name>
<accession>A0A4D7AV53</accession>
<reference evidence="3 4" key="1">
    <citation type="submission" date="2019-04" db="EMBL/GenBank/DDBJ databases">
        <title>Phreatobacter aquaticus sp. nov.</title>
        <authorList>
            <person name="Choi A."/>
        </authorList>
    </citation>
    <scope>NUCLEOTIDE SEQUENCE [LARGE SCALE GENOMIC DNA]</scope>
    <source>
        <strain evidence="3 4">KCTC 52518</strain>
    </source>
</reference>
<dbReference type="Gene3D" id="3.40.50.2000">
    <property type="entry name" value="Glycogen Phosphorylase B"/>
    <property type="match status" value="2"/>
</dbReference>
<dbReference type="OrthoDB" id="9790710at2"/>
<dbReference type="Proteomes" id="UP000298781">
    <property type="component" value="Chromosome"/>
</dbReference>
<proteinExistence type="predicted"/>
<evidence type="ECO:0000259" key="1">
    <source>
        <dbReference type="Pfam" id="PF00534"/>
    </source>
</evidence>
<dbReference type="Pfam" id="PF00534">
    <property type="entry name" value="Glycos_transf_1"/>
    <property type="match status" value="1"/>
</dbReference>
<dbReference type="SUPFAM" id="SSF53756">
    <property type="entry name" value="UDP-Glycosyltransferase/glycogen phosphorylase"/>
    <property type="match status" value="1"/>
</dbReference>
<dbReference type="EMBL" id="CP039690">
    <property type="protein sequence ID" value="QCI63465.1"/>
    <property type="molecule type" value="Genomic_DNA"/>
</dbReference>
<dbReference type="AlphaFoldDB" id="A0A4D7AV53"/>
<protein>
    <submittedName>
        <fullName evidence="3">Glycosyltransferase</fullName>
    </submittedName>
</protein>
<dbReference type="PANTHER" id="PTHR12526">
    <property type="entry name" value="GLYCOSYLTRANSFERASE"/>
    <property type="match status" value="1"/>
</dbReference>
<evidence type="ECO:0000259" key="2">
    <source>
        <dbReference type="Pfam" id="PF13439"/>
    </source>
</evidence>
<dbReference type="KEGG" id="pstg:E8M01_03955"/>
<keyword evidence="3" id="KW-0808">Transferase</keyword>
<gene>
    <name evidence="3" type="ORF">E8M01_03955</name>
</gene>